<dbReference type="STRING" id="880071.Fleli_0547"/>
<keyword evidence="2" id="KW-1185">Reference proteome</keyword>
<reference evidence="2" key="1">
    <citation type="submission" date="2012-06" db="EMBL/GenBank/DDBJ databases">
        <title>The complete genome of Flexibacter litoralis DSM 6794.</title>
        <authorList>
            <person name="Lucas S."/>
            <person name="Copeland A."/>
            <person name="Lapidus A."/>
            <person name="Glavina del Rio T."/>
            <person name="Dalin E."/>
            <person name="Tice H."/>
            <person name="Bruce D."/>
            <person name="Goodwin L."/>
            <person name="Pitluck S."/>
            <person name="Peters L."/>
            <person name="Ovchinnikova G."/>
            <person name="Lu M."/>
            <person name="Kyrpides N."/>
            <person name="Mavromatis K."/>
            <person name="Ivanova N."/>
            <person name="Brettin T."/>
            <person name="Detter J.C."/>
            <person name="Han C."/>
            <person name="Larimer F."/>
            <person name="Land M."/>
            <person name="Hauser L."/>
            <person name="Markowitz V."/>
            <person name="Cheng J.-F."/>
            <person name="Hugenholtz P."/>
            <person name="Woyke T."/>
            <person name="Wu D."/>
            <person name="Spring S."/>
            <person name="Lang E."/>
            <person name="Kopitz M."/>
            <person name="Brambilla E."/>
            <person name="Klenk H.-P."/>
            <person name="Eisen J.A."/>
        </authorList>
    </citation>
    <scope>NUCLEOTIDE SEQUENCE [LARGE SCALE GENOMIC DNA]</scope>
    <source>
        <strain evidence="2">ATCC 23117 / DSM 6794 / NBRC 15988 / NCIMB 1366 / Sio-4</strain>
    </source>
</reference>
<dbReference type="eggNOG" id="ENOG502ZBV5">
    <property type="taxonomic scope" value="Bacteria"/>
</dbReference>
<gene>
    <name evidence="1" type="ordered locus">Fleli_0547</name>
</gene>
<dbReference type="Pfam" id="PF19788">
    <property type="entry name" value="DUF6272"/>
    <property type="match status" value="1"/>
</dbReference>
<sequence length="197" mass="22659">MHDDFQITKYYNEFNKNGITAIFQGALSQSVLSEIAENLKEKISDRETIKSKIFAIFIELAQNIYHHSADKKHFHTTNSDIGVGIVSIRDLPDSYSLSAGNMVKKHQRDALEERCDYINGLDKEHLTEYYRQERKNAKGRTNTGAHVGLIDMVRRSGNPLEIRFETISEKLSFFSITVTVHKDWQPINAEKKNNVKL</sequence>
<dbReference type="HOGENOM" id="CLU_117549_1_0_10"/>
<dbReference type="RefSeq" id="WP_014796474.1">
    <property type="nucleotide sequence ID" value="NC_018018.1"/>
</dbReference>
<dbReference type="AlphaFoldDB" id="I4AGC9"/>
<protein>
    <submittedName>
        <fullName evidence="1">Uncharacterized protein</fullName>
    </submittedName>
</protein>
<dbReference type="KEGG" id="fli:Fleli_0547"/>
<dbReference type="EMBL" id="CP003345">
    <property type="protein sequence ID" value="AFM03014.1"/>
    <property type="molecule type" value="Genomic_DNA"/>
</dbReference>
<evidence type="ECO:0000313" key="1">
    <source>
        <dbReference type="EMBL" id="AFM03014.1"/>
    </source>
</evidence>
<organism evidence="1 2">
    <name type="scientific">Bernardetia litoralis (strain ATCC 23117 / DSM 6794 / NBRC 15988 / NCIMB 1366 / Fx l1 / Sio-4)</name>
    <name type="common">Flexibacter litoralis</name>
    <dbReference type="NCBI Taxonomy" id="880071"/>
    <lineage>
        <taxon>Bacteria</taxon>
        <taxon>Pseudomonadati</taxon>
        <taxon>Bacteroidota</taxon>
        <taxon>Cytophagia</taxon>
        <taxon>Cytophagales</taxon>
        <taxon>Bernardetiaceae</taxon>
        <taxon>Bernardetia</taxon>
    </lineage>
</organism>
<dbReference type="Proteomes" id="UP000006054">
    <property type="component" value="Chromosome"/>
</dbReference>
<dbReference type="InterPro" id="IPR046239">
    <property type="entry name" value="DUF6272"/>
</dbReference>
<proteinExistence type="predicted"/>
<dbReference type="OrthoDB" id="1117715at2"/>
<dbReference type="NCBIfam" id="NF038262">
    <property type="entry name" value="SiaB_fam_kinase"/>
    <property type="match status" value="1"/>
</dbReference>
<evidence type="ECO:0000313" key="2">
    <source>
        <dbReference type="Proteomes" id="UP000006054"/>
    </source>
</evidence>
<accession>I4AGC9</accession>
<name>I4AGC9_BERLS</name>